<dbReference type="AlphaFoldDB" id="A0A5C6NHK9"/>
<sequence length="77" mass="8792">MATGITELPHICTANFVLLVKQAKKRLLTVSVNFSGYFQNSPIGPLPWKGHEHSIEFAEMKLRPANFKNPENRRKRS</sequence>
<evidence type="ECO:0000313" key="2">
    <source>
        <dbReference type="Proteomes" id="UP000324091"/>
    </source>
</evidence>
<accession>A0A5C6NHK9</accession>
<gene>
    <name evidence="1" type="ORF">D4764_20G0003400</name>
</gene>
<protein>
    <submittedName>
        <fullName evidence="1">Tenascin</fullName>
    </submittedName>
</protein>
<keyword evidence="2" id="KW-1185">Reference proteome</keyword>
<name>A0A5C6NHK9_9TELE</name>
<comment type="caution">
    <text evidence="1">The sequence shown here is derived from an EMBL/GenBank/DDBJ whole genome shotgun (WGS) entry which is preliminary data.</text>
</comment>
<dbReference type="Proteomes" id="UP000324091">
    <property type="component" value="Chromosome 20"/>
</dbReference>
<organism evidence="1 2">
    <name type="scientific">Takifugu flavidus</name>
    <name type="common">sansaifugu</name>
    <dbReference type="NCBI Taxonomy" id="433684"/>
    <lineage>
        <taxon>Eukaryota</taxon>
        <taxon>Metazoa</taxon>
        <taxon>Chordata</taxon>
        <taxon>Craniata</taxon>
        <taxon>Vertebrata</taxon>
        <taxon>Euteleostomi</taxon>
        <taxon>Actinopterygii</taxon>
        <taxon>Neopterygii</taxon>
        <taxon>Teleostei</taxon>
        <taxon>Neoteleostei</taxon>
        <taxon>Acanthomorphata</taxon>
        <taxon>Eupercaria</taxon>
        <taxon>Tetraodontiformes</taxon>
        <taxon>Tetradontoidea</taxon>
        <taxon>Tetraodontidae</taxon>
        <taxon>Takifugu</taxon>
    </lineage>
</organism>
<dbReference type="EMBL" id="RHFK02000013">
    <property type="protein sequence ID" value="TWW66308.1"/>
    <property type="molecule type" value="Genomic_DNA"/>
</dbReference>
<proteinExistence type="predicted"/>
<reference evidence="1 2" key="1">
    <citation type="submission" date="2019-04" db="EMBL/GenBank/DDBJ databases">
        <title>Chromosome genome assembly for Takifugu flavidus.</title>
        <authorList>
            <person name="Xiao S."/>
        </authorList>
    </citation>
    <scope>NUCLEOTIDE SEQUENCE [LARGE SCALE GENOMIC DNA]</scope>
    <source>
        <strain evidence="1">HTHZ2018</strain>
        <tissue evidence="1">Muscle</tissue>
    </source>
</reference>
<evidence type="ECO:0000313" key="1">
    <source>
        <dbReference type="EMBL" id="TWW66308.1"/>
    </source>
</evidence>